<name>A0ABU9RWC5_9BURK</name>
<dbReference type="PROSITE" id="PS51257">
    <property type="entry name" value="PROKAR_LIPOPROTEIN"/>
    <property type="match status" value="1"/>
</dbReference>
<reference evidence="3 4" key="1">
    <citation type="submission" date="2024-01" db="EMBL/GenBank/DDBJ databases">
        <title>The diversity of rhizobia nodulating Mimosa spp. in eleven states of Brazil covering several biomes is determined by host plant, location, and edaphic factors.</title>
        <authorList>
            <person name="Rouws L."/>
            <person name="Barauna A."/>
            <person name="Beukes C."/>
            <person name="De Faria S.M."/>
            <person name="Gross E."/>
            <person name="Dos Reis Junior F.B."/>
            <person name="Simon M."/>
            <person name="Maluk M."/>
            <person name="Odee D.W."/>
            <person name="Kenicer G."/>
            <person name="Young J.P.W."/>
            <person name="Reis V.M."/>
            <person name="Zilli J."/>
            <person name="James E.K."/>
        </authorList>
    </citation>
    <scope>NUCLEOTIDE SEQUENCE [LARGE SCALE GENOMIC DNA]</scope>
    <source>
        <strain evidence="3 4">JPY167</strain>
    </source>
</reference>
<evidence type="ECO:0000313" key="3">
    <source>
        <dbReference type="EMBL" id="MEM5424370.1"/>
    </source>
</evidence>
<proteinExistence type="predicted"/>
<keyword evidence="2" id="KW-0732">Signal</keyword>
<evidence type="ECO:0000256" key="2">
    <source>
        <dbReference type="SAM" id="SignalP"/>
    </source>
</evidence>
<keyword evidence="4" id="KW-1185">Reference proteome</keyword>
<evidence type="ECO:0000256" key="1">
    <source>
        <dbReference type="SAM" id="MobiDB-lite"/>
    </source>
</evidence>
<feature type="region of interest" description="Disordered" evidence="1">
    <location>
        <begin position="30"/>
        <end position="61"/>
    </location>
</feature>
<feature type="compositionally biased region" description="Low complexity" evidence="1">
    <location>
        <begin position="33"/>
        <end position="56"/>
    </location>
</feature>
<feature type="signal peptide" evidence="2">
    <location>
        <begin position="1"/>
        <end position="19"/>
    </location>
</feature>
<dbReference type="Proteomes" id="UP001489897">
    <property type="component" value="Unassembled WGS sequence"/>
</dbReference>
<organism evidence="3 4">
    <name type="scientific">Paraburkholderia ferrariae</name>
    <dbReference type="NCBI Taxonomy" id="386056"/>
    <lineage>
        <taxon>Bacteria</taxon>
        <taxon>Pseudomonadati</taxon>
        <taxon>Pseudomonadota</taxon>
        <taxon>Betaproteobacteria</taxon>
        <taxon>Burkholderiales</taxon>
        <taxon>Burkholderiaceae</taxon>
        <taxon>Paraburkholderia</taxon>
    </lineage>
</organism>
<evidence type="ECO:0008006" key="5">
    <source>
        <dbReference type="Google" id="ProtNLM"/>
    </source>
</evidence>
<evidence type="ECO:0000313" key="4">
    <source>
        <dbReference type="Proteomes" id="UP001489897"/>
    </source>
</evidence>
<protein>
    <recommendedName>
        <fullName evidence="5">Lipoprotein</fullName>
    </recommendedName>
</protein>
<dbReference type="EMBL" id="JAYMRV010000008">
    <property type="protein sequence ID" value="MEM5424370.1"/>
    <property type="molecule type" value="Genomic_DNA"/>
</dbReference>
<dbReference type="RefSeq" id="WP_342948693.1">
    <property type="nucleotide sequence ID" value="NZ_JAYMRV010000008.1"/>
</dbReference>
<sequence length="206" mass="20275">MLMSRKFSMGLISAAVLLAACGGGSGGGGGASGADSSASAGVSSPGAASAPDAASSPQSTTFNCPASYSRLDIPPSTAAGTAMTMVSNDNIATLTFKAPTGGVTRALTLCLGKPDPVPAGITTPFAYEIAEGGAGDITQFDNRMLTFNFSTTQPVTGTPALELATVTAAGVTYSPTVPGPLMAVSPNYSVAGSPNQAALYVVRLTK</sequence>
<accession>A0ABU9RWC5</accession>
<gene>
    <name evidence="3" type="ORF">VSR73_25310</name>
</gene>
<comment type="caution">
    <text evidence="3">The sequence shown here is derived from an EMBL/GenBank/DDBJ whole genome shotgun (WGS) entry which is preliminary data.</text>
</comment>
<feature type="chain" id="PRO_5045610024" description="Lipoprotein" evidence="2">
    <location>
        <begin position="20"/>
        <end position="206"/>
    </location>
</feature>